<dbReference type="GO" id="GO:0000247">
    <property type="term" value="F:C-8 sterol isomerase activity"/>
    <property type="evidence" value="ECO:0007669"/>
    <property type="project" value="TreeGrafter"/>
</dbReference>
<dbReference type="GO" id="GO:0047750">
    <property type="term" value="F:cholestenol delta-isomerase activity"/>
    <property type="evidence" value="ECO:0007669"/>
    <property type="project" value="InterPro"/>
</dbReference>
<evidence type="ECO:0000256" key="10">
    <source>
        <dbReference type="ARBA" id="ARBA00023166"/>
    </source>
</evidence>
<comment type="caution">
    <text evidence="16">The sequence shown here is derived from an EMBL/GenBank/DDBJ whole genome shotgun (WGS) entry which is preliminary data.</text>
</comment>
<keyword evidence="5" id="KW-0752">Steroid biosynthesis</keyword>
<dbReference type="GO" id="GO:0016126">
    <property type="term" value="P:sterol biosynthetic process"/>
    <property type="evidence" value="ECO:0007669"/>
    <property type="project" value="UniProtKB-KW"/>
</dbReference>
<feature type="transmembrane region" description="Helical" evidence="14">
    <location>
        <begin position="41"/>
        <end position="60"/>
    </location>
</feature>
<evidence type="ECO:0000256" key="7">
    <source>
        <dbReference type="ARBA" id="ARBA00023011"/>
    </source>
</evidence>
<protein>
    <submittedName>
        <fullName evidence="16">EBDP4, emopamil-binding protein</fullName>
    </submittedName>
</protein>
<comment type="subcellular location">
    <subcellularLocation>
        <location evidence="1">Membrane</location>
        <topology evidence="1">Multi-pass membrane protein</topology>
    </subcellularLocation>
</comment>
<dbReference type="PROSITE" id="PS51751">
    <property type="entry name" value="EXPERA"/>
    <property type="match status" value="1"/>
</dbReference>
<evidence type="ECO:0000256" key="14">
    <source>
        <dbReference type="SAM" id="Phobius"/>
    </source>
</evidence>
<evidence type="ECO:0000256" key="5">
    <source>
        <dbReference type="ARBA" id="ARBA00022955"/>
    </source>
</evidence>
<keyword evidence="7" id="KW-0756">Sterol biosynthesis</keyword>
<evidence type="ECO:0000256" key="6">
    <source>
        <dbReference type="ARBA" id="ARBA00022989"/>
    </source>
</evidence>
<feature type="transmembrane region" description="Helical" evidence="14">
    <location>
        <begin position="72"/>
        <end position="93"/>
    </location>
</feature>
<dbReference type="InterPro" id="IPR007905">
    <property type="entry name" value="EBP"/>
</dbReference>
<evidence type="ECO:0000313" key="16">
    <source>
        <dbReference type="EMBL" id="KAK0652703.1"/>
    </source>
</evidence>
<organism evidence="16 17">
    <name type="scientific">Cercophora newfieldiana</name>
    <dbReference type="NCBI Taxonomy" id="92897"/>
    <lineage>
        <taxon>Eukaryota</taxon>
        <taxon>Fungi</taxon>
        <taxon>Dikarya</taxon>
        <taxon>Ascomycota</taxon>
        <taxon>Pezizomycotina</taxon>
        <taxon>Sordariomycetes</taxon>
        <taxon>Sordariomycetidae</taxon>
        <taxon>Sordariales</taxon>
        <taxon>Lasiosphaeriaceae</taxon>
        <taxon>Cercophora</taxon>
    </lineage>
</organism>
<comment type="similarity">
    <text evidence="2">Belongs to the EBP family.</text>
</comment>
<keyword evidence="8" id="KW-0443">Lipid metabolism</keyword>
<evidence type="ECO:0000256" key="12">
    <source>
        <dbReference type="ARBA" id="ARBA00023235"/>
    </source>
</evidence>
<feature type="transmembrane region" description="Helical" evidence="14">
    <location>
        <begin position="197"/>
        <end position="217"/>
    </location>
</feature>
<feature type="transmembrane region" description="Helical" evidence="14">
    <location>
        <begin position="125"/>
        <end position="147"/>
    </location>
</feature>
<evidence type="ECO:0000256" key="9">
    <source>
        <dbReference type="ARBA" id="ARBA00023136"/>
    </source>
</evidence>
<evidence type="ECO:0000256" key="2">
    <source>
        <dbReference type="ARBA" id="ARBA00008337"/>
    </source>
</evidence>
<dbReference type="PANTHER" id="PTHR14207:SF0">
    <property type="entry name" value="3-BETA-HYDROXYSTEROID-DELTA(8),DELTA(7)-ISOMERASE"/>
    <property type="match status" value="1"/>
</dbReference>
<evidence type="ECO:0000256" key="3">
    <source>
        <dbReference type="ARBA" id="ARBA00022516"/>
    </source>
</evidence>
<dbReference type="GO" id="GO:0005783">
    <property type="term" value="C:endoplasmic reticulum"/>
    <property type="evidence" value="ECO:0007669"/>
    <property type="project" value="TreeGrafter"/>
</dbReference>
<dbReference type="GO" id="GO:0004769">
    <property type="term" value="F:steroid Delta-isomerase activity"/>
    <property type="evidence" value="ECO:0007669"/>
    <property type="project" value="TreeGrafter"/>
</dbReference>
<gene>
    <name evidence="16" type="ORF">B0T16DRAFT_490506</name>
</gene>
<evidence type="ECO:0000256" key="13">
    <source>
        <dbReference type="PROSITE-ProRule" id="PRU01087"/>
    </source>
</evidence>
<evidence type="ECO:0000259" key="15">
    <source>
        <dbReference type="PROSITE" id="PS51751"/>
    </source>
</evidence>
<dbReference type="AlphaFoldDB" id="A0AA40CXD2"/>
<keyword evidence="12" id="KW-0413">Isomerase</keyword>
<keyword evidence="6 13" id="KW-1133">Transmembrane helix</keyword>
<evidence type="ECO:0000256" key="8">
    <source>
        <dbReference type="ARBA" id="ARBA00023098"/>
    </source>
</evidence>
<accession>A0AA40CXD2</accession>
<feature type="domain" description="EXPERA" evidence="15">
    <location>
        <begin position="70"/>
        <end position="216"/>
    </location>
</feature>
<keyword evidence="4 13" id="KW-0812">Transmembrane</keyword>
<keyword evidence="10" id="KW-1207">Sterol metabolism</keyword>
<proteinExistence type="inferred from homology"/>
<dbReference type="GO" id="GO:0016020">
    <property type="term" value="C:membrane"/>
    <property type="evidence" value="ECO:0007669"/>
    <property type="project" value="UniProtKB-SubCell"/>
</dbReference>
<keyword evidence="17" id="KW-1185">Reference proteome</keyword>
<evidence type="ECO:0000313" key="17">
    <source>
        <dbReference type="Proteomes" id="UP001174936"/>
    </source>
</evidence>
<feature type="transmembrane region" description="Helical" evidence="14">
    <location>
        <begin position="159"/>
        <end position="177"/>
    </location>
</feature>
<sequence>MWPFSESDTPVAPGTLPAHPYYPLGVHIVDYAANKWGVPTLLAYFGTGCAAIFAVSNVLVARVRPGLPISEVLTIFWFMLCTGIHFFFEGYFATNFYRMGGLQTLFGQLWKEYAMSDSRYLTMDPFVVCMETITAAFWGPLSAVLTYMILTEHPFRHPLQIIVSLGQLYGDVLYYATSLFDDFLLGKTYSRPEPYYYYGYFVFMNAFWIIIPLWLIARSVKASAKAARALKTLESERKAI</sequence>
<dbReference type="Proteomes" id="UP001174936">
    <property type="component" value="Unassembled WGS sequence"/>
</dbReference>
<keyword evidence="9 13" id="KW-0472">Membrane</keyword>
<dbReference type="Pfam" id="PF05241">
    <property type="entry name" value="EBP"/>
    <property type="match status" value="1"/>
</dbReference>
<name>A0AA40CXD2_9PEZI</name>
<dbReference type="PANTHER" id="PTHR14207">
    <property type="entry name" value="STEROL ISOMERASE"/>
    <property type="match status" value="1"/>
</dbReference>
<evidence type="ECO:0000256" key="1">
    <source>
        <dbReference type="ARBA" id="ARBA00004141"/>
    </source>
</evidence>
<keyword evidence="11" id="KW-0753">Steroid metabolism</keyword>
<keyword evidence="3" id="KW-0444">Lipid biosynthesis</keyword>
<dbReference type="InterPro" id="IPR033118">
    <property type="entry name" value="EXPERA"/>
</dbReference>
<evidence type="ECO:0000256" key="4">
    <source>
        <dbReference type="ARBA" id="ARBA00022692"/>
    </source>
</evidence>
<dbReference type="EMBL" id="JAULSV010000002">
    <property type="protein sequence ID" value="KAK0652703.1"/>
    <property type="molecule type" value="Genomic_DNA"/>
</dbReference>
<reference evidence="16" key="1">
    <citation type="submission" date="2023-06" db="EMBL/GenBank/DDBJ databases">
        <title>Genome-scale phylogeny and comparative genomics of the fungal order Sordariales.</title>
        <authorList>
            <consortium name="Lawrence Berkeley National Laboratory"/>
            <person name="Hensen N."/>
            <person name="Bonometti L."/>
            <person name="Westerberg I."/>
            <person name="Brannstrom I.O."/>
            <person name="Guillou S."/>
            <person name="Cros-Aarteil S."/>
            <person name="Calhoun S."/>
            <person name="Haridas S."/>
            <person name="Kuo A."/>
            <person name="Mondo S."/>
            <person name="Pangilinan J."/>
            <person name="Riley R."/>
            <person name="Labutti K."/>
            <person name="Andreopoulos B."/>
            <person name="Lipzen A."/>
            <person name="Chen C."/>
            <person name="Yanf M."/>
            <person name="Daum C."/>
            <person name="Ng V."/>
            <person name="Clum A."/>
            <person name="Steindorff A."/>
            <person name="Ohm R."/>
            <person name="Martin F."/>
            <person name="Silar P."/>
            <person name="Natvig D."/>
            <person name="Lalanne C."/>
            <person name="Gautier V."/>
            <person name="Ament-Velasquez S.L."/>
            <person name="Kruys A."/>
            <person name="Hutchinson M.I."/>
            <person name="Powell A.J."/>
            <person name="Barry K."/>
            <person name="Miller A.N."/>
            <person name="Grigoriev I.V."/>
            <person name="Debuchy R."/>
            <person name="Gladieux P."/>
            <person name="Thoren M.H."/>
            <person name="Johannesson H."/>
        </authorList>
    </citation>
    <scope>NUCLEOTIDE SEQUENCE</scope>
    <source>
        <strain evidence="16">SMH2532-1</strain>
    </source>
</reference>
<evidence type="ECO:0000256" key="11">
    <source>
        <dbReference type="ARBA" id="ARBA00023221"/>
    </source>
</evidence>